<accession>A0A7I7YYC8</accession>
<dbReference type="EMBL" id="AP022614">
    <property type="protein sequence ID" value="BBZ46905.1"/>
    <property type="molecule type" value="Genomic_DNA"/>
</dbReference>
<keyword evidence="4" id="KW-1185">Reference proteome</keyword>
<evidence type="ECO:0000313" key="4">
    <source>
        <dbReference type="Proteomes" id="UP000467105"/>
    </source>
</evidence>
<dbReference type="Proteomes" id="UP000467105">
    <property type="component" value="Chromosome"/>
</dbReference>
<dbReference type="RefSeq" id="WP_139825868.1">
    <property type="nucleotide sequence ID" value="NZ_AP022614.1"/>
</dbReference>
<feature type="compositionally biased region" description="Pro residues" evidence="1">
    <location>
        <begin position="23"/>
        <end position="39"/>
    </location>
</feature>
<protein>
    <submittedName>
        <fullName evidence="3">Uncharacterized protein</fullName>
    </submittedName>
</protein>
<evidence type="ECO:0000256" key="1">
    <source>
        <dbReference type="SAM" id="MobiDB-lite"/>
    </source>
</evidence>
<name>A0A7I7YYC8_9MYCO</name>
<feature type="region of interest" description="Disordered" evidence="1">
    <location>
        <begin position="23"/>
        <end position="48"/>
    </location>
</feature>
<evidence type="ECO:0000313" key="3">
    <source>
        <dbReference type="EMBL" id="BBZ46905.1"/>
    </source>
</evidence>
<gene>
    <name evidence="3" type="ORF">MPRM_41860</name>
</gene>
<evidence type="ECO:0000256" key="2">
    <source>
        <dbReference type="SAM" id="SignalP"/>
    </source>
</evidence>
<keyword evidence="2" id="KW-0732">Signal</keyword>
<sequence length="74" mass="7877">MIRTSRRRPLVALALAAAVWAAPGPPAARADPPPPPPGPDVGVDDPPADQMCWTFQRIWVPCDLLRPDPPPPGP</sequence>
<dbReference type="PROSITE" id="PS51318">
    <property type="entry name" value="TAT"/>
    <property type="match status" value="1"/>
</dbReference>
<feature type="chain" id="PRO_5029488138" evidence="2">
    <location>
        <begin position="31"/>
        <end position="74"/>
    </location>
</feature>
<organism evidence="3 4">
    <name type="scientific">Mycobacterium parmense</name>
    <dbReference type="NCBI Taxonomy" id="185642"/>
    <lineage>
        <taxon>Bacteria</taxon>
        <taxon>Bacillati</taxon>
        <taxon>Actinomycetota</taxon>
        <taxon>Actinomycetes</taxon>
        <taxon>Mycobacteriales</taxon>
        <taxon>Mycobacteriaceae</taxon>
        <taxon>Mycobacterium</taxon>
        <taxon>Mycobacterium simiae complex</taxon>
    </lineage>
</organism>
<dbReference type="InterPro" id="IPR006311">
    <property type="entry name" value="TAT_signal"/>
</dbReference>
<feature type="signal peptide" evidence="2">
    <location>
        <begin position="1"/>
        <end position="30"/>
    </location>
</feature>
<dbReference type="AlphaFoldDB" id="A0A7I7YYC8"/>
<reference evidence="3 4" key="1">
    <citation type="journal article" date="2019" name="Emerg. Microbes Infect.">
        <title>Comprehensive subspecies identification of 175 nontuberculous mycobacteria species based on 7547 genomic profiles.</title>
        <authorList>
            <person name="Matsumoto Y."/>
            <person name="Kinjo T."/>
            <person name="Motooka D."/>
            <person name="Nabeya D."/>
            <person name="Jung N."/>
            <person name="Uechi K."/>
            <person name="Horii T."/>
            <person name="Iida T."/>
            <person name="Fujita J."/>
            <person name="Nakamura S."/>
        </authorList>
    </citation>
    <scope>NUCLEOTIDE SEQUENCE [LARGE SCALE GENOMIC DNA]</scope>
    <source>
        <strain evidence="3 4">JCM 14742</strain>
    </source>
</reference>
<proteinExistence type="predicted"/>